<reference evidence="1" key="1">
    <citation type="submission" date="2021-05" db="EMBL/GenBank/DDBJ databases">
        <authorList>
            <person name="Pan Q."/>
            <person name="Jouanno E."/>
            <person name="Zahm M."/>
            <person name="Klopp C."/>
            <person name="Cabau C."/>
            <person name="Louis A."/>
            <person name="Berthelot C."/>
            <person name="Parey E."/>
            <person name="Roest Crollius H."/>
            <person name="Montfort J."/>
            <person name="Robinson-Rechavi M."/>
            <person name="Bouchez O."/>
            <person name="Lampietro C."/>
            <person name="Lopez Roques C."/>
            <person name="Donnadieu C."/>
            <person name="Postlethwait J."/>
            <person name="Bobe J."/>
            <person name="Dillon D."/>
            <person name="Chandos A."/>
            <person name="von Hippel F."/>
            <person name="Guiguen Y."/>
        </authorList>
    </citation>
    <scope>NUCLEOTIDE SEQUENCE</scope>
    <source>
        <strain evidence="1">YG-Jan2019</strain>
    </source>
</reference>
<sequence length="77" mass="8378">MLSRTTLQLQSPTVSYVDASYNTKWKVLGSRVLVSIKPGLIAVLCCGCTCNREERDTYKSGILLILVEISGGAVEEV</sequence>
<evidence type="ECO:0000313" key="2">
    <source>
        <dbReference type="Proteomes" id="UP001157502"/>
    </source>
</evidence>
<keyword evidence="2" id="KW-1185">Reference proteome</keyword>
<dbReference type="Proteomes" id="UP001157502">
    <property type="component" value="Chromosome 13"/>
</dbReference>
<evidence type="ECO:0000313" key="1">
    <source>
        <dbReference type="EMBL" id="KAJ8002784.1"/>
    </source>
</evidence>
<organism evidence="1 2">
    <name type="scientific">Dallia pectoralis</name>
    <name type="common">Alaska blackfish</name>
    <dbReference type="NCBI Taxonomy" id="75939"/>
    <lineage>
        <taxon>Eukaryota</taxon>
        <taxon>Metazoa</taxon>
        <taxon>Chordata</taxon>
        <taxon>Craniata</taxon>
        <taxon>Vertebrata</taxon>
        <taxon>Euteleostomi</taxon>
        <taxon>Actinopterygii</taxon>
        <taxon>Neopterygii</taxon>
        <taxon>Teleostei</taxon>
        <taxon>Protacanthopterygii</taxon>
        <taxon>Esociformes</taxon>
        <taxon>Umbridae</taxon>
        <taxon>Dallia</taxon>
    </lineage>
</organism>
<name>A0ACC2GGJ8_DALPE</name>
<gene>
    <name evidence="1" type="ORF">DPEC_G00162550</name>
</gene>
<proteinExistence type="predicted"/>
<accession>A0ACC2GGJ8</accession>
<comment type="caution">
    <text evidence="1">The sequence shown here is derived from an EMBL/GenBank/DDBJ whole genome shotgun (WGS) entry which is preliminary data.</text>
</comment>
<dbReference type="EMBL" id="CM055740">
    <property type="protein sequence ID" value="KAJ8002784.1"/>
    <property type="molecule type" value="Genomic_DNA"/>
</dbReference>
<protein>
    <submittedName>
        <fullName evidence="1">Uncharacterized protein</fullName>
    </submittedName>
</protein>